<dbReference type="GO" id="GO:0005634">
    <property type="term" value="C:nucleus"/>
    <property type="evidence" value="ECO:0007669"/>
    <property type="project" value="TreeGrafter"/>
</dbReference>
<dbReference type="GO" id="GO:0003677">
    <property type="term" value="F:DNA binding"/>
    <property type="evidence" value="ECO:0007669"/>
    <property type="project" value="TreeGrafter"/>
</dbReference>
<name>A0A8S0Z6R4_ARCPL</name>
<comment type="caution">
    <text evidence="2">The sequence shown here is derived from an EMBL/GenBank/DDBJ whole genome shotgun (WGS) entry which is preliminary data.</text>
</comment>
<gene>
    <name evidence="2" type="ORF">APLA_LOCUS3574</name>
</gene>
<evidence type="ECO:0000313" key="2">
    <source>
        <dbReference type="EMBL" id="CAB3228469.1"/>
    </source>
</evidence>
<sequence>MVQPVQSTNVLTMDGHTKPSPEQPILLILDNHASHMSLQIFEHCKQNNIHMLSLPPHTSHRMQPLDVTFLGLFKVAYKREFDLFLKSRLAEKITPYDVDNAIKQSI</sequence>
<dbReference type="EMBL" id="CADEBD010000282">
    <property type="protein sequence ID" value="CAB3228469.1"/>
    <property type="molecule type" value="Genomic_DNA"/>
</dbReference>
<evidence type="ECO:0000259" key="1">
    <source>
        <dbReference type="Pfam" id="PF03184"/>
    </source>
</evidence>
<organism evidence="2 3">
    <name type="scientific">Arctia plantaginis</name>
    <name type="common">Wood tiger moth</name>
    <name type="synonym">Phalaena plantaginis</name>
    <dbReference type="NCBI Taxonomy" id="874455"/>
    <lineage>
        <taxon>Eukaryota</taxon>
        <taxon>Metazoa</taxon>
        <taxon>Ecdysozoa</taxon>
        <taxon>Arthropoda</taxon>
        <taxon>Hexapoda</taxon>
        <taxon>Insecta</taxon>
        <taxon>Pterygota</taxon>
        <taxon>Neoptera</taxon>
        <taxon>Endopterygota</taxon>
        <taxon>Lepidoptera</taxon>
        <taxon>Glossata</taxon>
        <taxon>Ditrysia</taxon>
        <taxon>Noctuoidea</taxon>
        <taxon>Erebidae</taxon>
        <taxon>Arctiinae</taxon>
        <taxon>Arctia</taxon>
    </lineage>
</organism>
<dbReference type="Pfam" id="PF03184">
    <property type="entry name" value="DDE_1"/>
    <property type="match status" value="1"/>
</dbReference>
<evidence type="ECO:0000313" key="3">
    <source>
        <dbReference type="Proteomes" id="UP000494256"/>
    </source>
</evidence>
<reference evidence="2 3" key="1">
    <citation type="submission" date="2020-04" db="EMBL/GenBank/DDBJ databases">
        <authorList>
            <person name="Wallbank WR R."/>
            <person name="Pardo Diaz C."/>
            <person name="Kozak K."/>
            <person name="Martin S."/>
            <person name="Jiggins C."/>
            <person name="Moest M."/>
            <person name="Warren A I."/>
            <person name="Byers J.R.P. K."/>
            <person name="Montejo-Kovacevich G."/>
            <person name="Yen C E."/>
        </authorList>
    </citation>
    <scope>NUCLEOTIDE SEQUENCE [LARGE SCALE GENOMIC DNA]</scope>
</reference>
<dbReference type="Proteomes" id="UP000494256">
    <property type="component" value="Unassembled WGS sequence"/>
</dbReference>
<dbReference type="InterPro" id="IPR004875">
    <property type="entry name" value="DDE_SF_endonuclease_dom"/>
</dbReference>
<dbReference type="PANTHER" id="PTHR19303">
    <property type="entry name" value="TRANSPOSON"/>
    <property type="match status" value="1"/>
</dbReference>
<dbReference type="PANTHER" id="PTHR19303:SF74">
    <property type="entry name" value="POGO TRANSPOSABLE ELEMENT WITH KRAB DOMAIN"/>
    <property type="match status" value="1"/>
</dbReference>
<protein>
    <recommendedName>
        <fullName evidence="1">DDE-1 domain-containing protein</fullName>
    </recommendedName>
</protein>
<dbReference type="AlphaFoldDB" id="A0A8S0Z6R4"/>
<dbReference type="InterPro" id="IPR050863">
    <property type="entry name" value="CenT-Element_Derived"/>
</dbReference>
<feature type="domain" description="DDE-1" evidence="1">
    <location>
        <begin position="20"/>
        <end position="81"/>
    </location>
</feature>
<dbReference type="OrthoDB" id="6727025at2759"/>
<proteinExistence type="predicted"/>
<accession>A0A8S0Z6R4</accession>